<proteinExistence type="predicted"/>
<protein>
    <submittedName>
        <fullName evidence="3">Uncharacterized protein</fullName>
    </submittedName>
</protein>
<dbReference type="GeneID" id="34564822"/>
<evidence type="ECO:0000256" key="2">
    <source>
        <dbReference type="SAM" id="Phobius"/>
    </source>
</evidence>
<keyword evidence="4" id="KW-1185">Reference proteome</keyword>
<dbReference type="Proteomes" id="UP000176998">
    <property type="component" value="Unassembled WGS sequence"/>
</dbReference>
<evidence type="ECO:0000313" key="4">
    <source>
        <dbReference type="Proteomes" id="UP000176998"/>
    </source>
</evidence>
<comment type="caution">
    <text evidence="3">The sequence shown here is derived from an EMBL/GenBank/DDBJ whole genome shotgun (WGS) entry which is preliminary data.</text>
</comment>
<keyword evidence="2" id="KW-1133">Transmembrane helix</keyword>
<accession>A0A1G4AVB5</accession>
<evidence type="ECO:0000256" key="1">
    <source>
        <dbReference type="SAM" id="MobiDB-lite"/>
    </source>
</evidence>
<evidence type="ECO:0000313" key="3">
    <source>
        <dbReference type="EMBL" id="OHE93051.1"/>
    </source>
</evidence>
<feature type="transmembrane region" description="Helical" evidence="2">
    <location>
        <begin position="174"/>
        <end position="197"/>
    </location>
</feature>
<organism evidence="3 4">
    <name type="scientific">Colletotrichum orchidophilum</name>
    <dbReference type="NCBI Taxonomy" id="1209926"/>
    <lineage>
        <taxon>Eukaryota</taxon>
        <taxon>Fungi</taxon>
        <taxon>Dikarya</taxon>
        <taxon>Ascomycota</taxon>
        <taxon>Pezizomycotina</taxon>
        <taxon>Sordariomycetes</taxon>
        <taxon>Hypocreomycetidae</taxon>
        <taxon>Glomerellales</taxon>
        <taxon>Glomerellaceae</taxon>
        <taxon>Colletotrichum</taxon>
    </lineage>
</organism>
<sequence length="256" mass="28654">MKCSKPREESILYFRFSLLSSTATTIKHTFFSGTWRREGEGRGVGFLPSSSRPPPPPPQSSPISLRQARLVRGRPTPVHPQAMAYSPKPTGKNIMSRPDFIRVACPSCLSRAHHTSFPISHSSSRQSPSSIPLIHDSTSSAPPDCHPTLKHSDVLSTATTCQSSLAPARTHPTILNVMCSFFILSWISLTFFLTELARPANQKMHMKSDEKRSVHWAGEGFLRIEPRQLHTLRPDTRLQGHLQDPVQRCTWRIDTA</sequence>
<reference evidence="3 4" key="1">
    <citation type="submission" date="2016-09" db="EMBL/GenBank/DDBJ databases">
        <authorList>
            <person name="Capua I."/>
            <person name="De Benedictis P."/>
            <person name="Joannis T."/>
            <person name="Lombin L.H."/>
            <person name="Cattoli G."/>
        </authorList>
    </citation>
    <scope>NUCLEOTIDE SEQUENCE [LARGE SCALE GENOMIC DNA]</scope>
    <source>
        <strain evidence="3 4">IMI 309357</strain>
    </source>
</reference>
<keyword evidence="2" id="KW-0812">Transmembrane</keyword>
<dbReference type="EMBL" id="MJBS01000130">
    <property type="protein sequence ID" value="OHE93051.1"/>
    <property type="molecule type" value="Genomic_DNA"/>
</dbReference>
<gene>
    <name evidence="3" type="ORF">CORC01_11690</name>
</gene>
<dbReference type="RefSeq" id="XP_022470219.1">
    <property type="nucleotide sequence ID" value="XM_022623312.1"/>
</dbReference>
<dbReference type="AlphaFoldDB" id="A0A1G4AVB5"/>
<keyword evidence="2" id="KW-0472">Membrane</keyword>
<name>A0A1G4AVB5_9PEZI</name>
<feature type="compositionally biased region" description="Pro residues" evidence="1">
    <location>
        <begin position="51"/>
        <end position="60"/>
    </location>
</feature>
<feature type="region of interest" description="Disordered" evidence="1">
    <location>
        <begin position="41"/>
        <end position="63"/>
    </location>
</feature>